<dbReference type="InterPro" id="IPR018060">
    <property type="entry name" value="HTH_AraC"/>
</dbReference>
<organism evidence="12 13">
    <name type="scientific">Flagellimonas marinaquae</name>
    <dbReference type="NCBI Taxonomy" id="254955"/>
    <lineage>
        <taxon>Bacteria</taxon>
        <taxon>Pseudomonadati</taxon>
        <taxon>Bacteroidota</taxon>
        <taxon>Flavobacteriia</taxon>
        <taxon>Flavobacteriales</taxon>
        <taxon>Flavobacteriaceae</taxon>
        <taxon>Flagellimonas</taxon>
    </lineage>
</organism>
<evidence type="ECO:0000313" key="13">
    <source>
        <dbReference type="Proteomes" id="UP001330184"/>
    </source>
</evidence>
<feature type="domain" description="Response regulatory" evidence="11">
    <location>
        <begin position="1128"/>
        <end position="1243"/>
    </location>
</feature>
<dbReference type="SMART" id="SM00387">
    <property type="entry name" value="HATPase_c"/>
    <property type="match status" value="1"/>
</dbReference>
<dbReference type="InterPro" id="IPR011123">
    <property type="entry name" value="Y_Y_Y"/>
</dbReference>
<evidence type="ECO:0000256" key="6">
    <source>
        <dbReference type="ARBA" id="ARBA00023163"/>
    </source>
</evidence>
<evidence type="ECO:0000259" key="11">
    <source>
        <dbReference type="PROSITE" id="PS50110"/>
    </source>
</evidence>
<dbReference type="Gene3D" id="3.40.50.2300">
    <property type="match status" value="1"/>
</dbReference>
<dbReference type="PROSITE" id="PS01124">
    <property type="entry name" value="HTH_ARAC_FAMILY_2"/>
    <property type="match status" value="1"/>
</dbReference>
<dbReference type="PANTHER" id="PTHR43547:SF2">
    <property type="entry name" value="HYBRID SIGNAL TRANSDUCTION HISTIDINE KINASE C"/>
    <property type="match status" value="1"/>
</dbReference>
<dbReference type="PROSITE" id="PS00041">
    <property type="entry name" value="HTH_ARAC_FAMILY_1"/>
    <property type="match status" value="1"/>
</dbReference>
<name>A0AA48HK00_9FLAO</name>
<keyword evidence="8" id="KW-1133">Transmembrane helix</keyword>
<feature type="domain" description="HTH araC/xylS-type" evidence="9">
    <location>
        <begin position="1276"/>
        <end position="1375"/>
    </location>
</feature>
<evidence type="ECO:0000256" key="7">
    <source>
        <dbReference type="PROSITE-ProRule" id="PRU00169"/>
    </source>
</evidence>
<protein>
    <recommendedName>
        <fullName evidence="2">histidine kinase</fullName>
        <ecNumber evidence="2">2.7.13.3</ecNumber>
    </recommendedName>
</protein>
<keyword evidence="4" id="KW-0805">Transcription regulation</keyword>
<keyword evidence="8" id="KW-0472">Membrane</keyword>
<sequence>MAPSKSIAIFFVFIFGLFSFPDIYGSPIFQTDAIILQEEDRDVTYSLEQLDNSSGVSHSSINTVFQDSNNLLWLGTWDGLNRYDGRAFKVYRPELNNDSSLSNQVILNVLEDAEGHIWVLTLHGINRYEKDSGNFERFYFSNTNSPTLSENEFNMSLSPDNMLYAYAKEWGIGVFDGTGFQKIWEDSFLESPIVRMKFLREGELLILDALGQFSILKLEQEGESRKVLEHSLLLNNLVDFEVLDNQKVVVVDANGSTGVFSAHDGKYQKLGLDKTTSLIGKVRKGVVISIGERHYLINSEVGLSVPKWLNILQGHKLTSLFQGAEGIYWATTDGEGVFKVYPKNKLFQGISSKQVPDFDGTIVRSFLQTPDRSIWVGTKGKGVFRFSEDQLEPRKGQREYINLNEDNSPVNNAVYALLHTKDSLLLMGTDGSGITIFDQKTNQLIPWESVKGIPEQFRFKSVYALYQDIDGVIWAGTNGYGLIRLILARTQRGIVLESIDQYVGNKGKDGELSSNIIFSIVPKDQHALWVGTRLGGLNLFHKKNGSFKVYRNEVGNPNSLSNNDILCMHRTGDELWIGTSFGLNIYRGDGTFSHFTVAEGLPSNTIHGITSDTNNNLWISTNYGLSKLDTDKQVFYNYTKEEGLQDNEFGDGAAYSGTDYIFMGGRKGFNYFVPEQINISNAVPNLFIDKILGQDEEEPYYQNLVINPEGNSAPTIPLKHDQNFINIEFSALTFINNGKCNYAYQLKHFDSEWKQIGSRTNLSFTNIPPGNYSLWVKWTNGDGVWSKPVEAAKFNVAPIFWESNVAWILYALVFILFVLFILGYYQKKQSLKRSILIRQEEEKAHENRLDFFTNVAHELQTPLTLMIAPIQKLGQSMQLDNGNNKYFEMVKKNTSRLLYLTHQILEFRKAEDGHLEVKKEYFDLVGLMEQIAELFDELALKKNIEYHIELPNRLIGWFDKDLIEKIIFNLLANAFKYTPVNGEIKLQAQKMNNKGEPALMLSIANSGDGIPKEKLKQIFDKFYLLDQNKEVGTNMFRTGIGLAYTKKLVELLEGTIEVQSKPGKVTTFRVDFHCGSVRGNPEDISEKPYTISPRLKEIADQGRAEKNTAPVDNKLETLEKLGDRSKKCILVVEDDPEVQDLLTLLLGDTYQVLMASDGAEALKNLKVSEPDLILSDVMMPIMDGMELCRHVKGNLDTCHIPLVLLTAKDAIKNKLEGIDSGANDYISKPFNPDYLLLRIQKLLEERDRIQEHFSKDSPFEDLIGLAKEDTDREFIEELITLVQENLDNENLQSSFLEKKMGLSTSMLYRKTKELMGFSPGDLIRTMRLRHAAQLLKKSSLTVSEVCFQTGFNNRSYFHREFKKLYQQTPKEYQLLHKGNPEIYQDK</sequence>
<evidence type="ECO:0000259" key="9">
    <source>
        <dbReference type="PROSITE" id="PS01124"/>
    </source>
</evidence>
<dbReference type="InterPro" id="IPR001789">
    <property type="entry name" value="Sig_transdc_resp-reg_receiver"/>
</dbReference>
<dbReference type="PANTHER" id="PTHR43547">
    <property type="entry name" value="TWO-COMPONENT HISTIDINE KINASE"/>
    <property type="match status" value="1"/>
</dbReference>
<dbReference type="InterPro" id="IPR013783">
    <property type="entry name" value="Ig-like_fold"/>
</dbReference>
<keyword evidence="12" id="KW-0808">Transferase</keyword>
<dbReference type="EMBL" id="AP027268">
    <property type="protein sequence ID" value="BDW93658.1"/>
    <property type="molecule type" value="Genomic_DNA"/>
</dbReference>
<dbReference type="GO" id="GO:0003700">
    <property type="term" value="F:DNA-binding transcription factor activity"/>
    <property type="evidence" value="ECO:0007669"/>
    <property type="project" value="InterPro"/>
</dbReference>
<evidence type="ECO:0000256" key="5">
    <source>
        <dbReference type="ARBA" id="ARBA00023125"/>
    </source>
</evidence>
<feature type="domain" description="Histidine kinase" evidence="10">
    <location>
        <begin position="854"/>
        <end position="1076"/>
    </location>
</feature>
<dbReference type="SUPFAM" id="SSF52172">
    <property type="entry name" value="CheY-like"/>
    <property type="match status" value="1"/>
</dbReference>
<dbReference type="GO" id="GO:0000155">
    <property type="term" value="F:phosphorelay sensor kinase activity"/>
    <property type="evidence" value="ECO:0007669"/>
    <property type="project" value="InterPro"/>
</dbReference>
<dbReference type="Pfam" id="PF00072">
    <property type="entry name" value="Response_reg"/>
    <property type="match status" value="1"/>
</dbReference>
<evidence type="ECO:0000256" key="8">
    <source>
        <dbReference type="SAM" id="Phobius"/>
    </source>
</evidence>
<dbReference type="CDD" id="cd00082">
    <property type="entry name" value="HisKA"/>
    <property type="match status" value="1"/>
</dbReference>
<dbReference type="Gene3D" id="3.30.565.10">
    <property type="entry name" value="Histidine kinase-like ATPase, C-terminal domain"/>
    <property type="match status" value="1"/>
</dbReference>
<dbReference type="InterPro" id="IPR005467">
    <property type="entry name" value="His_kinase_dom"/>
</dbReference>
<keyword evidence="5" id="KW-0238">DNA-binding</keyword>
<dbReference type="PRINTS" id="PR00344">
    <property type="entry name" value="BCTRLSENSOR"/>
</dbReference>
<dbReference type="Gene3D" id="1.10.287.130">
    <property type="match status" value="1"/>
</dbReference>
<dbReference type="SUPFAM" id="SSF46689">
    <property type="entry name" value="Homeodomain-like"/>
    <property type="match status" value="1"/>
</dbReference>
<evidence type="ECO:0000256" key="2">
    <source>
        <dbReference type="ARBA" id="ARBA00012438"/>
    </source>
</evidence>
<dbReference type="SMART" id="SM00388">
    <property type="entry name" value="HisKA"/>
    <property type="match status" value="1"/>
</dbReference>
<dbReference type="InterPro" id="IPR036890">
    <property type="entry name" value="HATPase_C_sf"/>
</dbReference>
<dbReference type="InterPro" id="IPR011110">
    <property type="entry name" value="Reg_prop"/>
</dbReference>
<dbReference type="PROSITE" id="PS50110">
    <property type="entry name" value="RESPONSE_REGULATORY"/>
    <property type="match status" value="1"/>
</dbReference>
<evidence type="ECO:0000256" key="1">
    <source>
        <dbReference type="ARBA" id="ARBA00000085"/>
    </source>
</evidence>
<dbReference type="InterPro" id="IPR011006">
    <property type="entry name" value="CheY-like_superfamily"/>
</dbReference>
<dbReference type="InterPro" id="IPR003661">
    <property type="entry name" value="HisK_dim/P_dom"/>
</dbReference>
<dbReference type="Gene3D" id="1.10.10.60">
    <property type="entry name" value="Homeodomain-like"/>
    <property type="match status" value="1"/>
</dbReference>
<dbReference type="SMART" id="SM00342">
    <property type="entry name" value="HTH_ARAC"/>
    <property type="match status" value="1"/>
</dbReference>
<keyword evidence="6" id="KW-0804">Transcription</keyword>
<dbReference type="GO" id="GO:0043565">
    <property type="term" value="F:sequence-specific DNA binding"/>
    <property type="evidence" value="ECO:0007669"/>
    <property type="project" value="InterPro"/>
</dbReference>
<dbReference type="Gene3D" id="2.130.10.10">
    <property type="entry name" value="YVTN repeat-like/Quinoprotein amine dehydrogenase"/>
    <property type="match status" value="2"/>
</dbReference>
<dbReference type="InterPro" id="IPR004358">
    <property type="entry name" value="Sig_transdc_His_kin-like_C"/>
</dbReference>
<dbReference type="Pfam" id="PF12833">
    <property type="entry name" value="HTH_18"/>
    <property type="match status" value="1"/>
</dbReference>
<comment type="catalytic activity">
    <reaction evidence="1">
        <text>ATP + protein L-histidine = ADP + protein N-phospho-L-histidine.</text>
        <dbReference type="EC" id="2.7.13.3"/>
    </reaction>
</comment>
<evidence type="ECO:0000259" key="10">
    <source>
        <dbReference type="PROSITE" id="PS50109"/>
    </source>
</evidence>
<dbReference type="Gene3D" id="2.60.40.10">
    <property type="entry name" value="Immunoglobulins"/>
    <property type="match status" value="1"/>
</dbReference>
<dbReference type="InterPro" id="IPR003594">
    <property type="entry name" value="HATPase_dom"/>
</dbReference>
<dbReference type="InterPro" id="IPR018062">
    <property type="entry name" value="HTH_AraC-typ_CS"/>
</dbReference>
<dbReference type="PROSITE" id="PS50109">
    <property type="entry name" value="HIS_KIN"/>
    <property type="match status" value="1"/>
</dbReference>
<dbReference type="Pfam" id="PF02518">
    <property type="entry name" value="HATPase_c"/>
    <property type="match status" value="1"/>
</dbReference>
<dbReference type="SUPFAM" id="SSF47384">
    <property type="entry name" value="Homodimeric domain of signal transducing histidine kinase"/>
    <property type="match status" value="1"/>
</dbReference>
<reference evidence="12 13" key="1">
    <citation type="submission" date="2023-01" db="EMBL/GenBank/DDBJ databases">
        <title>Complete genome sequence of Muricauda aquimarina strain IFOP_LL357.</title>
        <authorList>
            <person name="Gajardo G."/>
            <person name="Ueki S."/>
            <person name="Maruyama F."/>
        </authorList>
    </citation>
    <scope>NUCLEOTIDE SEQUENCE [LARGE SCALE GENOMIC DNA]</scope>
    <source>
        <strain evidence="12 13">IFOP_LL357</strain>
    </source>
</reference>
<dbReference type="Pfam" id="PF07494">
    <property type="entry name" value="Reg_prop"/>
    <property type="match status" value="3"/>
</dbReference>
<dbReference type="InterPro" id="IPR015943">
    <property type="entry name" value="WD40/YVTN_repeat-like_dom_sf"/>
</dbReference>
<dbReference type="Proteomes" id="UP001330184">
    <property type="component" value="Chromosome"/>
</dbReference>
<dbReference type="Pfam" id="PF07495">
    <property type="entry name" value="Y_Y_Y"/>
    <property type="match status" value="1"/>
</dbReference>
<evidence type="ECO:0000256" key="3">
    <source>
        <dbReference type="ARBA" id="ARBA00022553"/>
    </source>
</evidence>
<accession>A0AA48HK00</accession>
<keyword evidence="8" id="KW-0812">Transmembrane</keyword>
<dbReference type="SUPFAM" id="SSF63829">
    <property type="entry name" value="Calcium-dependent phosphotriesterase"/>
    <property type="match status" value="2"/>
</dbReference>
<proteinExistence type="predicted"/>
<dbReference type="InterPro" id="IPR009057">
    <property type="entry name" value="Homeodomain-like_sf"/>
</dbReference>
<dbReference type="InterPro" id="IPR036097">
    <property type="entry name" value="HisK_dim/P_sf"/>
</dbReference>
<evidence type="ECO:0000256" key="4">
    <source>
        <dbReference type="ARBA" id="ARBA00023015"/>
    </source>
</evidence>
<keyword evidence="13" id="KW-1185">Reference proteome</keyword>
<keyword evidence="12" id="KW-0418">Kinase</keyword>
<dbReference type="SMART" id="SM00448">
    <property type="entry name" value="REC"/>
    <property type="match status" value="1"/>
</dbReference>
<dbReference type="RefSeq" id="WP_338194365.1">
    <property type="nucleotide sequence ID" value="NZ_AP027268.1"/>
</dbReference>
<evidence type="ECO:0000313" key="12">
    <source>
        <dbReference type="EMBL" id="BDW93658.1"/>
    </source>
</evidence>
<gene>
    <name evidence="12" type="ORF">MACH07_24900</name>
</gene>
<keyword evidence="3 7" id="KW-0597">Phosphoprotein</keyword>
<feature type="modified residue" description="4-aspartylphosphate" evidence="7">
    <location>
        <position position="1176"/>
    </location>
</feature>
<dbReference type="EC" id="2.7.13.3" evidence="2"/>
<dbReference type="Pfam" id="PF00512">
    <property type="entry name" value="HisKA"/>
    <property type="match status" value="1"/>
</dbReference>
<dbReference type="SUPFAM" id="SSF55874">
    <property type="entry name" value="ATPase domain of HSP90 chaperone/DNA topoisomerase II/histidine kinase"/>
    <property type="match status" value="1"/>
</dbReference>
<feature type="transmembrane region" description="Helical" evidence="8">
    <location>
        <begin position="805"/>
        <end position="825"/>
    </location>
</feature>